<dbReference type="NCBIfam" id="TIGR01263">
    <property type="entry name" value="4HPPD"/>
    <property type="match status" value="1"/>
</dbReference>
<dbReference type="EMBL" id="QDKL01000003">
    <property type="protein sequence ID" value="RZF21020.1"/>
    <property type="molecule type" value="Genomic_DNA"/>
</dbReference>
<evidence type="ECO:0000256" key="2">
    <source>
        <dbReference type="ARBA" id="ARBA00005877"/>
    </source>
</evidence>
<feature type="domain" description="VOC" evidence="6">
    <location>
        <begin position="66"/>
        <end position="188"/>
    </location>
</feature>
<sequence>MHQKTYCKKEEPKSMFHRPIIMHLAPYGKSRYYLLHIKRINNIKLYSKESFMSSKISPENPLGVLAIDHLEFTCDSLETKTKDLFYTFGFSKTYENQEEKKELFSQGQVRFLLTANESGHAREYLNAHGEGVSTISFLVEDCEYAYKTALERGAESLQEVITTESEHGVYKSARIKGFGDVANEFIERPKAYFRPDFKKLEEDPKAQPLASRVARIDHLTNNVPKGEMKKWVEFYDRVYGFKVTRYFDIKGSKTGLNSEVVQLPKGEVIIPINEPKEAGGKDQIQEFLDLHKGAGVQHIALTCGDILSTVKDLRQRDIKFLDIPHTYYEDIPKRNFTVTEDLSELEDRQLLVDGDEEGYLIQNFTQTYVGPLFFEFIQRKNHNGFGEGNFQALFDAIERDQIARGYLD</sequence>
<keyword evidence="5" id="KW-0408">Iron</keyword>
<evidence type="ECO:0000259" key="6">
    <source>
        <dbReference type="PROSITE" id="PS51819"/>
    </source>
</evidence>
<dbReference type="Gene3D" id="3.10.180.10">
    <property type="entry name" value="2,3-Dihydroxybiphenyl 1,2-Dioxygenase, domain 1"/>
    <property type="match status" value="2"/>
</dbReference>
<dbReference type="InterPro" id="IPR037523">
    <property type="entry name" value="VOC_core"/>
</dbReference>
<feature type="domain" description="VOC" evidence="6">
    <location>
        <begin position="215"/>
        <end position="366"/>
    </location>
</feature>
<dbReference type="EC" id="1.13.11.27" evidence="7"/>
<name>A0ABY0IEU5_9BACT</name>
<dbReference type="InterPro" id="IPR004360">
    <property type="entry name" value="Glyas_Fos-R_dOase_dom"/>
</dbReference>
<evidence type="ECO:0000256" key="4">
    <source>
        <dbReference type="ARBA" id="ARBA00022737"/>
    </source>
</evidence>
<dbReference type="CDD" id="cd08342">
    <property type="entry name" value="HPPD_N_like"/>
    <property type="match status" value="1"/>
</dbReference>
<reference evidence="8" key="1">
    <citation type="journal article" date="2019" name="Int. J. Syst. Evol. Microbiol.">
        <title>Halobacteriovorax valvorus sp. nov., a novel prokaryotic predator isolated from coastal seawater of China.</title>
        <authorList>
            <person name="Chen M.-X."/>
        </authorList>
    </citation>
    <scope>NUCLEOTIDE SEQUENCE [LARGE SCALE GENOMIC DNA]</scope>
    <source>
        <strain evidence="8">BL9</strain>
    </source>
</reference>
<keyword evidence="4" id="KW-0677">Repeat</keyword>
<evidence type="ECO:0000256" key="5">
    <source>
        <dbReference type="ARBA" id="ARBA00023004"/>
    </source>
</evidence>
<dbReference type="Pfam" id="PF00903">
    <property type="entry name" value="Glyoxalase"/>
    <property type="match status" value="1"/>
</dbReference>
<organism evidence="7 8">
    <name type="scientific">Halobacteriovorax vibrionivorans</name>
    <dbReference type="NCBI Taxonomy" id="2152716"/>
    <lineage>
        <taxon>Bacteria</taxon>
        <taxon>Pseudomonadati</taxon>
        <taxon>Bdellovibrionota</taxon>
        <taxon>Bacteriovoracia</taxon>
        <taxon>Bacteriovoracales</taxon>
        <taxon>Halobacteriovoraceae</taxon>
        <taxon>Halobacteriovorax</taxon>
    </lineage>
</organism>
<dbReference type="GO" id="GO:0003868">
    <property type="term" value="F:4-hydroxyphenylpyruvate dioxygenase activity"/>
    <property type="evidence" value="ECO:0007669"/>
    <property type="project" value="UniProtKB-EC"/>
</dbReference>
<keyword evidence="7" id="KW-0560">Oxidoreductase</keyword>
<comment type="caution">
    <text evidence="7">The sequence shown here is derived from an EMBL/GenBank/DDBJ whole genome shotgun (WGS) entry which is preliminary data.</text>
</comment>
<gene>
    <name evidence="7" type="primary">hppD</name>
    <name evidence="7" type="ORF">DAY19_13650</name>
</gene>
<dbReference type="PIRSF" id="PIRSF009283">
    <property type="entry name" value="HPP_dOase"/>
    <property type="match status" value="1"/>
</dbReference>
<dbReference type="PANTHER" id="PTHR11959:SF1">
    <property type="entry name" value="4-HYDROXYPHENYLPYRUVATE DIOXYGENASE"/>
    <property type="match status" value="1"/>
</dbReference>
<keyword evidence="7" id="KW-0223">Dioxygenase</keyword>
<proteinExistence type="inferred from homology"/>
<dbReference type="InterPro" id="IPR029068">
    <property type="entry name" value="Glyas_Bleomycin-R_OHBP_Dase"/>
</dbReference>
<evidence type="ECO:0000256" key="1">
    <source>
        <dbReference type="ARBA" id="ARBA00001962"/>
    </source>
</evidence>
<dbReference type="CDD" id="cd07250">
    <property type="entry name" value="HPPD_C_like"/>
    <property type="match status" value="1"/>
</dbReference>
<evidence type="ECO:0000256" key="3">
    <source>
        <dbReference type="ARBA" id="ARBA00022723"/>
    </source>
</evidence>
<dbReference type="SUPFAM" id="SSF54593">
    <property type="entry name" value="Glyoxalase/Bleomycin resistance protein/Dihydroxybiphenyl dioxygenase"/>
    <property type="match status" value="1"/>
</dbReference>
<dbReference type="Proteomes" id="UP000443582">
    <property type="component" value="Unassembled WGS sequence"/>
</dbReference>
<comment type="cofactor">
    <cofactor evidence="1">
        <name>Fe cation</name>
        <dbReference type="ChEBI" id="CHEBI:24875"/>
    </cofactor>
</comment>
<evidence type="ECO:0000313" key="8">
    <source>
        <dbReference type="Proteomes" id="UP000443582"/>
    </source>
</evidence>
<evidence type="ECO:0000313" key="7">
    <source>
        <dbReference type="EMBL" id="RZF21020.1"/>
    </source>
</evidence>
<dbReference type="PROSITE" id="PS51819">
    <property type="entry name" value="VOC"/>
    <property type="match status" value="2"/>
</dbReference>
<protein>
    <submittedName>
        <fullName evidence="7">4-hydroxyphenylpyruvate dioxygenase</fullName>
        <ecNumber evidence="7">1.13.11.27</ecNumber>
    </submittedName>
</protein>
<keyword evidence="8" id="KW-1185">Reference proteome</keyword>
<dbReference type="InterPro" id="IPR005956">
    <property type="entry name" value="4OHPhenylPyrv_dOase"/>
</dbReference>
<dbReference type="InterPro" id="IPR041735">
    <property type="entry name" value="4OHPhenylPyrv_dOase_C"/>
</dbReference>
<keyword evidence="3" id="KW-0479">Metal-binding</keyword>
<dbReference type="PANTHER" id="PTHR11959">
    <property type="entry name" value="4-HYDROXYPHENYLPYRUVATE DIOXYGENASE"/>
    <property type="match status" value="1"/>
</dbReference>
<accession>A0ABY0IEU5</accession>
<dbReference type="InterPro" id="IPR041736">
    <property type="entry name" value="4OHPhenylPyrv_dOase_N"/>
</dbReference>
<dbReference type="Pfam" id="PF14696">
    <property type="entry name" value="Glyoxalase_5"/>
    <property type="match status" value="1"/>
</dbReference>
<comment type="similarity">
    <text evidence="2">Belongs to the 4HPPD family.</text>
</comment>